<keyword evidence="7" id="KW-0347">Helicase</keyword>
<comment type="caution">
    <text evidence="14">The sequence shown here is derived from an EMBL/GenBank/DDBJ whole genome shotgun (WGS) entry which is preliminary data.</text>
</comment>
<sequence>MSVAMEFSSVKRIKRRQDPNKGFTDVVVYYCRLCDTESETENDFHNHLATEHHIFRWFLDKLDRKRKNLIKERHGICIEVVSSNDVDYHRFKGLVNVNVQPFETAKLTLEVVNLGPGDYHRFKGLVNVNVQPFETAKLTLEVVNLGPGVGGDGGGGPANQKRRIGLGGSGERGTIMLHKVFSLIEGPVLKDAKEVTMRNAKVEIAQNSLYPVYVEIMGMDVSVYHFPIIFVLEHIDSTKLFYIIRELVVNVSTGESFVQPGMVEESPFKGFEWSFVAGTHEAFYEDGRTIRRIDEYRIPAELIPIFQSNLKYYEVMLPNARETLDYFMGLIEEGASRTNYNSYFHMLLYHQEYGEQLLIEKFNMTGVRLEITEYGYIELEVPGLEEKRPSVLEEDLVYFRLRLGDLPNQVDPMQYEARVCRVNQKTIWVEAGNGLHNLIFPGNTFDVRFGLNRFSLMIMHRAVDGMVERDLLDYVFPEEEIVSGSTLRNVPKLKFFNKNVEENPEQKQAVINILTGSSMPAPYIVFGPPGTGKTVTLVEAILQVATFCTDANLLVCAPSNAACDLLAGMIYAHYKNILRLHSKSRDMGSIPESLHPCSNIEDNEIVFPTDYELKKYRIICCTLIAAGKLTMGHLPKQHITHVFIDECGQAVEPEAVSAVAGLLGSRVASLPADSGVTVNGTDNDQGDSNCKGLLVLGGDPLQLGPVCPGGEIGLGLSLLERLMTKCSLYQRQDESYNARFITKLVRNFRSHPDILILPNKLFYEDELEAHSDRVLRDPLCLKTFPVHFHCVLGKEEREGASPSYFNVKELEVVVGHLNLLLNPKNGMNVDQSEIGVLTPYTRQVYKLKQAFQKKGWTDVEVGSTEVYQGREKRVMIISTVRSEKNLLHIDSMFKLGFLSNAKRFNVAITRAQARLIVVGNPYVLCRDPNWMALIQLTMEHNTFKGAPYNPRDEAFVGRLQPILKEIADFQIAS</sequence>
<dbReference type="InterPro" id="IPR041679">
    <property type="entry name" value="DNA2/NAM7-like_C"/>
</dbReference>
<evidence type="ECO:0000256" key="6">
    <source>
        <dbReference type="ARBA" id="ARBA00022801"/>
    </source>
</evidence>
<dbReference type="GO" id="GO:0005737">
    <property type="term" value="C:cytoplasm"/>
    <property type="evidence" value="ECO:0007669"/>
    <property type="project" value="UniProtKB-SubCell"/>
</dbReference>
<feature type="domain" description="Helicase MOV-10-like beta-barrel" evidence="13">
    <location>
        <begin position="363"/>
        <end position="449"/>
    </location>
</feature>
<dbReference type="CDD" id="cd18038">
    <property type="entry name" value="DEXXQc_Helz-like"/>
    <property type="match status" value="1"/>
</dbReference>
<evidence type="ECO:0000259" key="13">
    <source>
        <dbReference type="Pfam" id="PF21634"/>
    </source>
</evidence>
<dbReference type="PANTHER" id="PTHR45418">
    <property type="entry name" value="CANCER/TESTIS ANTIGEN 55"/>
    <property type="match status" value="1"/>
</dbReference>
<protein>
    <recommendedName>
        <fullName evidence="3">RNA helicase</fullName>
        <ecNumber evidence="3">3.6.4.13</ecNumber>
    </recommendedName>
</protein>
<name>A0A8K0NVI2_LADFU</name>
<dbReference type="InterPro" id="IPR049080">
    <property type="entry name" value="MOV-10-like_beta-barrel"/>
</dbReference>
<keyword evidence="8" id="KW-0067">ATP-binding</keyword>
<keyword evidence="6" id="KW-0378">Hydrolase</keyword>
<dbReference type="EMBL" id="KZ308267">
    <property type="protein sequence ID" value="KAG8226115.1"/>
    <property type="molecule type" value="Genomic_DNA"/>
</dbReference>
<evidence type="ECO:0000259" key="12">
    <source>
        <dbReference type="Pfam" id="PF13087"/>
    </source>
</evidence>
<evidence type="ECO:0000256" key="1">
    <source>
        <dbReference type="ARBA" id="ARBA00004496"/>
    </source>
</evidence>
<organism evidence="14 15">
    <name type="scientific">Ladona fulva</name>
    <name type="common">Scarce chaser dragonfly</name>
    <name type="synonym">Libellula fulva</name>
    <dbReference type="NCBI Taxonomy" id="123851"/>
    <lineage>
        <taxon>Eukaryota</taxon>
        <taxon>Metazoa</taxon>
        <taxon>Ecdysozoa</taxon>
        <taxon>Arthropoda</taxon>
        <taxon>Hexapoda</taxon>
        <taxon>Insecta</taxon>
        <taxon>Pterygota</taxon>
        <taxon>Palaeoptera</taxon>
        <taxon>Odonata</taxon>
        <taxon>Epiprocta</taxon>
        <taxon>Anisoptera</taxon>
        <taxon>Libelluloidea</taxon>
        <taxon>Libellulidae</taxon>
        <taxon>Ladona</taxon>
    </lineage>
</organism>
<evidence type="ECO:0000256" key="3">
    <source>
        <dbReference type="ARBA" id="ARBA00012552"/>
    </source>
</evidence>
<dbReference type="GO" id="GO:0031047">
    <property type="term" value="P:regulatory ncRNA-mediated gene silencing"/>
    <property type="evidence" value="ECO:0007669"/>
    <property type="project" value="UniProtKB-KW"/>
</dbReference>
<dbReference type="EC" id="3.6.4.13" evidence="3"/>
<evidence type="ECO:0000313" key="15">
    <source>
        <dbReference type="Proteomes" id="UP000792457"/>
    </source>
</evidence>
<dbReference type="InterPro" id="IPR027417">
    <property type="entry name" value="P-loop_NTPase"/>
</dbReference>
<keyword evidence="15" id="KW-1185">Reference proteome</keyword>
<dbReference type="GO" id="GO:0005694">
    <property type="term" value="C:chromosome"/>
    <property type="evidence" value="ECO:0007669"/>
    <property type="project" value="UniProtKB-ARBA"/>
</dbReference>
<evidence type="ECO:0000256" key="10">
    <source>
        <dbReference type="ARBA" id="ARBA00047984"/>
    </source>
</evidence>
<dbReference type="InterPro" id="IPR026122">
    <property type="entry name" value="MOV-10/SDE3_DEXXQ/H-box"/>
</dbReference>
<feature type="domain" description="DNA2/NAM7 helicase helicase" evidence="11">
    <location>
        <begin position="503"/>
        <end position="581"/>
    </location>
</feature>
<feature type="domain" description="DNA2/NAM7 helicase helicase" evidence="11">
    <location>
        <begin position="612"/>
        <end position="658"/>
    </location>
</feature>
<reference evidence="14" key="1">
    <citation type="submission" date="2013-04" db="EMBL/GenBank/DDBJ databases">
        <authorList>
            <person name="Qu J."/>
            <person name="Murali S.C."/>
            <person name="Bandaranaike D."/>
            <person name="Bellair M."/>
            <person name="Blankenburg K."/>
            <person name="Chao H."/>
            <person name="Dinh H."/>
            <person name="Doddapaneni H."/>
            <person name="Downs B."/>
            <person name="Dugan-Rocha S."/>
            <person name="Elkadiri S."/>
            <person name="Gnanaolivu R.D."/>
            <person name="Hernandez B."/>
            <person name="Javaid M."/>
            <person name="Jayaseelan J.C."/>
            <person name="Lee S."/>
            <person name="Li M."/>
            <person name="Ming W."/>
            <person name="Munidasa M."/>
            <person name="Muniz J."/>
            <person name="Nguyen L."/>
            <person name="Ongeri F."/>
            <person name="Osuji N."/>
            <person name="Pu L.-L."/>
            <person name="Puazo M."/>
            <person name="Qu C."/>
            <person name="Quiroz J."/>
            <person name="Raj R."/>
            <person name="Weissenberger G."/>
            <person name="Xin Y."/>
            <person name="Zou X."/>
            <person name="Han Y."/>
            <person name="Richards S."/>
            <person name="Worley K."/>
            <person name="Muzny D."/>
            <person name="Gibbs R."/>
        </authorList>
    </citation>
    <scope>NUCLEOTIDE SEQUENCE</scope>
    <source>
        <strain evidence="14">Sampled in the wild</strain>
    </source>
</reference>
<evidence type="ECO:0000256" key="2">
    <source>
        <dbReference type="ARBA" id="ARBA00005601"/>
    </source>
</evidence>
<dbReference type="Pfam" id="PF21634">
    <property type="entry name" value="MOV-10_beta-barrel"/>
    <property type="match status" value="1"/>
</dbReference>
<reference evidence="14" key="2">
    <citation type="submission" date="2017-10" db="EMBL/GenBank/DDBJ databases">
        <title>Ladona fulva Genome sequencing and assembly.</title>
        <authorList>
            <person name="Murali S."/>
            <person name="Richards S."/>
            <person name="Bandaranaike D."/>
            <person name="Bellair M."/>
            <person name="Blankenburg K."/>
            <person name="Chao H."/>
            <person name="Dinh H."/>
            <person name="Doddapaneni H."/>
            <person name="Dugan-Rocha S."/>
            <person name="Elkadiri S."/>
            <person name="Gnanaolivu R."/>
            <person name="Hernandez B."/>
            <person name="Skinner E."/>
            <person name="Javaid M."/>
            <person name="Lee S."/>
            <person name="Li M."/>
            <person name="Ming W."/>
            <person name="Munidasa M."/>
            <person name="Muniz J."/>
            <person name="Nguyen L."/>
            <person name="Hughes D."/>
            <person name="Osuji N."/>
            <person name="Pu L.-L."/>
            <person name="Puazo M."/>
            <person name="Qu C."/>
            <person name="Quiroz J."/>
            <person name="Raj R."/>
            <person name="Weissenberger G."/>
            <person name="Xin Y."/>
            <person name="Zou X."/>
            <person name="Han Y."/>
            <person name="Worley K."/>
            <person name="Muzny D."/>
            <person name="Gibbs R."/>
        </authorList>
    </citation>
    <scope>NUCLEOTIDE SEQUENCE</scope>
    <source>
        <strain evidence="14">Sampled in the wild</strain>
    </source>
</reference>
<dbReference type="SUPFAM" id="SSF52540">
    <property type="entry name" value="P-loop containing nucleoside triphosphate hydrolases"/>
    <property type="match status" value="1"/>
</dbReference>
<comment type="subcellular location">
    <subcellularLocation>
        <location evidence="1">Cytoplasm</location>
    </subcellularLocation>
</comment>
<keyword evidence="4" id="KW-0963">Cytoplasm</keyword>
<dbReference type="OrthoDB" id="6513042at2759"/>
<dbReference type="PANTHER" id="PTHR45418:SF1">
    <property type="entry name" value="CANCER_TESTIS ANTIGEN 55"/>
    <property type="match status" value="1"/>
</dbReference>
<keyword evidence="9" id="KW-0943">RNA-mediated gene silencing</keyword>
<evidence type="ECO:0000256" key="7">
    <source>
        <dbReference type="ARBA" id="ARBA00022806"/>
    </source>
</evidence>
<comment type="catalytic activity">
    <reaction evidence="10">
        <text>ATP + H2O = ADP + phosphate + H(+)</text>
        <dbReference type="Rhea" id="RHEA:13065"/>
        <dbReference type="ChEBI" id="CHEBI:15377"/>
        <dbReference type="ChEBI" id="CHEBI:15378"/>
        <dbReference type="ChEBI" id="CHEBI:30616"/>
        <dbReference type="ChEBI" id="CHEBI:43474"/>
        <dbReference type="ChEBI" id="CHEBI:456216"/>
        <dbReference type="EC" id="3.6.4.13"/>
    </reaction>
</comment>
<dbReference type="CDD" id="cd18808">
    <property type="entry name" value="SF1_C_Upf1"/>
    <property type="match status" value="1"/>
</dbReference>
<evidence type="ECO:0000313" key="14">
    <source>
        <dbReference type="EMBL" id="KAG8226115.1"/>
    </source>
</evidence>
<keyword evidence="5" id="KW-0547">Nucleotide-binding</keyword>
<dbReference type="Gene3D" id="3.40.50.300">
    <property type="entry name" value="P-loop containing nucleotide triphosphate hydrolases"/>
    <property type="match status" value="2"/>
</dbReference>
<evidence type="ECO:0000256" key="9">
    <source>
        <dbReference type="ARBA" id="ARBA00023158"/>
    </source>
</evidence>
<accession>A0A8K0NVI2</accession>
<dbReference type="Pfam" id="PF13087">
    <property type="entry name" value="AAA_12"/>
    <property type="match status" value="1"/>
</dbReference>
<dbReference type="FunFam" id="3.40.50.300:FF:000326">
    <property type="entry name" value="P-loop containing nucleoside triphosphate hydrolase"/>
    <property type="match status" value="1"/>
</dbReference>
<evidence type="ECO:0000256" key="4">
    <source>
        <dbReference type="ARBA" id="ARBA00022490"/>
    </source>
</evidence>
<evidence type="ECO:0000256" key="5">
    <source>
        <dbReference type="ARBA" id="ARBA00022741"/>
    </source>
</evidence>
<dbReference type="GO" id="GO:0032574">
    <property type="term" value="F:5'-3' RNA helicase activity"/>
    <property type="evidence" value="ECO:0007669"/>
    <property type="project" value="InterPro"/>
</dbReference>
<comment type="similarity">
    <text evidence="2">Belongs to the DNA2/NAM7 helicase family. SDE3 subfamily.</text>
</comment>
<dbReference type="AlphaFoldDB" id="A0A8K0NVI2"/>
<gene>
    <name evidence="14" type="ORF">J437_LFUL006745</name>
</gene>
<feature type="domain" description="DNA2/NAM7 helicase-like C-terminal" evidence="12">
    <location>
        <begin position="726"/>
        <end position="920"/>
    </location>
</feature>
<dbReference type="GO" id="GO:0003723">
    <property type="term" value="F:RNA binding"/>
    <property type="evidence" value="ECO:0007669"/>
    <property type="project" value="InterPro"/>
</dbReference>
<evidence type="ECO:0000259" key="11">
    <source>
        <dbReference type="Pfam" id="PF13086"/>
    </source>
</evidence>
<evidence type="ECO:0000256" key="8">
    <source>
        <dbReference type="ARBA" id="ARBA00022840"/>
    </source>
</evidence>
<dbReference type="InterPro" id="IPR041677">
    <property type="entry name" value="DNA2/NAM7_AAA_11"/>
</dbReference>
<dbReference type="GO" id="GO:0005524">
    <property type="term" value="F:ATP binding"/>
    <property type="evidence" value="ECO:0007669"/>
    <property type="project" value="UniProtKB-KW"/>
</dbReference>
<dbReference type="Proteomes" id="UP000792457">
    <property type="component" value="Unassembled WGS sequence"/>
</dbReference>
<dbReference type="Pfam" id="PF13086">
    <property type="entry name" value="AAA_11"/>
    <property type="match status" value="2"/>
</dbReference>
<dbReference type="GO" id="GO:0016787">
    <property type="term" value="F:hydrolase activity"/>
    <property type="evidence" value="ECO:0007669"/>
    <property type="project" value="UniProtKB-KW"/>
</dbReference>
<dbReference type="InterPro" id="IPR047187">
    <property type="entry name" value="SF1_C_Upf1"/>
</dbReference>
<proteinExistence type="inferred from homology"/>